<dbReference type="Proteomes" id="UP001597061">
    <property type="component" value="Unassembled WGS sequence"/>
</dbReference>
<proteinExistence type="predicted"/>
<protein>
    <submittedName>
        <fullName evidence="1">Uncharacterized protein</fullName>
    </submittedName>
</protein>
<evidence type="ECO:0000313" key="1">
    <source>
        <dbReference type="EMBL" id="MFD0988863.1"/>
    </source>
</evidence>
<name>A0ABW3JH12_9FLAO</name>
<comment type="caution">
    <text evidence="1">The sequence shown here is derived from an EMBL/GenBank/DDBJ whole genome shotgun (WGS) entry which is preliminary data.</text>
</comment>
<dbReference type="RefSeq" id="WP_379924443.1">
    <property type="nucleotide sequence ID" value="NZ_JBHTJI010000001.1"/>
</dbReference>
<accession>A0ABW3JH12</accession>
<gene>
    <name evidence="1" type="ORF">ACFQ1R_02035</name>
</gene>
<dbReference type="EMBL" id="JBHTJI010000001">
    <property type="protein sequence ID" value="MFD0988863.1"/>
    <property type="molecule type" value="Genomic_DNA"/>
</dbReference>
<keyword evidence="2" id="KW-1185">Reference proteome</keyword>
<evidence type="ECO:0000313" key="2">
    <source>
        <dbReference type="Proteomes" id="UP001597061"/>
    </source>
</evidence>
<organism evidence="1 2">
    <name type="scientific">Mariniflexile jejuense</name>
    <dbReference type="NCBI Taxonomy" id="1173582"/>
    <lineage>
        <taxon>Bacteria</taxon>
        <taxon>Pseudomonadati</taxon>
        <taxon>Bacteroidota</taxon>
        <taxon>Flavobacteriia</taxon>
        <taxon>Flavobacteriales</taxon>
        <taxon>Flavobacteriaceae</taxon>
        <taxon>Mariniflexile</taxon>
    </lineage>
</organism>
<reference evidence="2" key="1">
    <citation type="journal article" date="2019" name="Int. J. Syst. Evol. Microbiol.">
        <title>The Global Catalogue of Microorganisms (GCM) 10K type strain sequencing project: providing services to taxonomists for standard genome sequencing and annotation.</title>
        <authorList>
            <consortium name="The Broad Institute Genomics Platform"/>
            <consortium name="The Broad Institute Genome Sequencing Center for Infectious Disease"/>
            <person name="Wu L."/>
            <person name="Ma J."/>
        </authorList>
    </citation>
    <scope>NUCLEOTIDE SEQUENCE [LARGE SCALE GENOMIC DNA]</scope>
    <source>
        <strain evidence="2">CCUG 62414</strain>
    </source>
</reference>
<sequence length="79" mass="8854">MISFSPAHNNLFIVNIPNQDQLYLDKSFFTISFWMKAASNLLPTNATSSYVFCKGSFTVNTSTGATGKHYNVEFKSSQF</sequence>